<evidence type="ECO:0000313" key="2">
    <source>
        <dbReference type="Proteomes" id="UP001281761"/>
    </source>
</evidence>
<accession>A0ABQ9XM32</accession>
<name>A0ABQ9XM32_9EUKA</name>
<keyword evidence="2" id="KW-1185">Reference proteome</keyword>
<comment type="caution">
    <text evidence="1">The sequence shown here is derived from an EMBL/GenBank/DDBJ whole genome shotgun (WGS) entry which is preliminary data.</text>
</comment>
<reference evidence="1 2" key="1">
    <citation type="journal article" date="2022" name="bioRxiv">
        <title>Genomics of Preaxostyla Flagellates Illuminates Evolutionary Transitions and the Path Towards Mitochondrial Loss.</title>
        <authorList>
            <person name="Novak L.V.F."/>
            <person name="Treitli S.C."/>
            <person name="Pyrih J."/>
            <person name="Halakuc P."/>
            <person name="Pipaliya S.V."/>
            <person name="Vacek V."/>
            <person name="Brzon O."/>
            <person name="Soukal P."/>
            <person name="Eme L."/>
            <person name="Dacks J.B."/>
            <person name="Karnkowska A."/>
            <person name="Elias M."/>
            <person name="Hampl V."/>
        </authorList>
    </citation>
    <scope>NUCLEOTIDE SEQUENCE [LARGE SCALE GENOMIC DNA]</scope>
    <source>
        <strain evidence="1">NAU3</strain>
        <tissue evidence="1">Gut</tissue>
    </source>
</reference>
<protein>
    <submittedName>
        <fullName evidence="1">Uncharacterized protein</fullName>
    </submittedName>
</protein>
<gene>
    <name evidence="1" type="ORF">BLNAU_11601</name>
</gene>
<dbReference type="Proteomes" id="UP001281761">
    <property type="component" value="Unassembled WGS sequence"/>
</dbReference>
<proteinExistence type="predicted"/>
<evidence type="ECO:0000313" key="1">
    <source>
        <dbReference type="EMBL" id="KAK2953467.1"/>
    </source>
</evidence>
<organism evidence="1 2">
    <name type="scientific">Blattamonas nauphoetae</name>
    <dbReference type="NCBI Taxonomy" id="2049346"/>
    <lineage>
        <taxon>Eukaryota</taxon>
        <taxon>Metamonada</taxon>
        <taxon>Preaxostyla</taxon>
        <taxon>Oxymonadida</taxon>
        <taxon>Blattamonas</taxon>
    </lineage>
</organism>
<dbReference type="EMBL" id="JARBJD010000091">
    <property type="protein sequence ID" value="KAK2953467.1"/>
    <property type="molecule type" value="Genomic_DNA"/>
</dbReference>
<sequence length="312" mass="34762">MAQLLASMIDDAQLPFSLISRGERASITKQAWDTIRTLWPSNPDDLVKHLECNRKKCPSVNTILIDHYQNENPPPQLGRSFGDNYLNRQPNVEIVTPTKTVHIPSHLFFNMDETHLHTVAHLTPEVATTTPDVVAVMPLSPTIPAATIVFLVVADGDATLKSVILPTVNTPPDLVPFTTPILSLYPIGQRHLNQETFKNYFLSQITPAITNKRKKSTSLSPTLICDLTEPQITNMPKFTQPVDQSINAIIRNIIAQTIPDHLAVAAADHRQSFMQTFLRATDSALSHRSIQHSFSRPTILMIFSVQDGSHMQ</sequence>